<proteinExistence type="inferred from homology"/>
<dbReference type="Proteomes" id="UP000665020">
    <property type="component" value="Chromosome"/>
</dbReference>
<protein>
    <submittedName>
        <fullName evidence="9">Cation:proton antiporter</fullName>
    </submittedName>
</protein>
<dbReference type="EMBL" id="CP046640">
    <property type="protein sequence ID" value="QTL98918.1"/>
    <property type="molecule type" value="Genomic_DNA"/>
</dbReference>
<feature type="transmembrane region" description="Helical" evidence="8">
    <location>
        <begin position="6"/>
        <end position="23"/>
    </location>
</feature>
<dbReference type="InterPro" id="IPR007208">
    <property type="entry name" value="MrpF/PhaF-like"/>
</dbReference>
<keyword evidence="6 8" id="KW-1133">Transmembrane helix</keyword>
<evidence type="ECO:0000256" key="8">
    <source>
        <dbReference type="SAM" id="Phobius"/>
    </source>
</evidence>
<name>A0A8A7KGQ8_9FIRM</name>
<keyword evidence="5 8" id="KW-0812">Transmembrane</keyword>
<reference evidence="9" key="1">
    <citation type="submission" date="2019-12" db="EMBL/GenBank/DDBJ databases">
        <authorList>
            <person name="zhang j."/>
            <person name="sun C.M."/>
        </authorList>
    </citation>
    <scope>NUCLEOTIDE SEQUENCE</scope>
    <source>
        <strain evidence="9">NS-1</strain>
    </source>
</reference>
<evidence type="ECO:0000313" key="9">
    <source>
        <dbReference type="EMBL" id="QTL98918.1"/>
    </source>
</evidence>
<comment type="similarity">
    <text evidence="2">Belongs to the CPA3 antiporters (TC 2.A.63) subunit F family.</text>
</comment>
<dbReference type="PANTHER" id="PTHR34702">
    <property type="entry name" value="NA(+)/H(+) ANTIPORTER SUBUNIT F1"/>
    <property type="match status" value="1"/>
</dbReference>
<gene>
    <name evidence="9" type="ORF">GM661_13575</name>
</gene>
<evidence type="ECO:0000256" key="3">
    <source>
        <dbReference type="ARBA" id="ARBA00022448"/>
    </source>
</evidence>
<keyword evidence="4" id="KW-1003">Cell membrane</keyword>
<evidence type="ECO:0000256" key="6">
    <source>
        <dbReference type="ARBA" id="ARBA00022989"/>
    </source>
</evidence>
<evidence type="ECO:0000256" key="5">
    <source>
        <dbReference type="ARBA" id="ARBA00022692"/>
    </source>
</evidence>
<dbReference type="GO" id="GO:0005886">
    <property type="term" value="C:plasma membrane"/>
    <property type="evidence" value="ECO:0007669"/>
    <property type="project" value="UniProtKB-SubCell"/>
</dbReference>
<evidence type="ECO:0000256" key="1">
    <source>
        <dbReference type="ARBA" id="ARBA00004651"/>
    </source>
</evidence>
<evidence type="ECO:0000313" key="10">
    <source>
        <dbReference type="Proteomes" id="UP000665020"/>
    </source>
</evidence>
<sequence length="85" mass="9660">MILGLAIFFVILAFLTLYRLIIGPTITDRLIAADTIGIFLALVMLLLGLYYDIGLLVDIVLAYAVLFFVDILIFAKFFEHKELYK</sequence>
<keyword evidence="3" id="KW-0813">Transport</keyword>
<feature type="transmembrane region" description="Helical" evidence="8">
    <location>
        <begin position="30"/>
        <end position="53"/>
    </location>
</feature>
<dbReference type="AlphaFoldDB" id="A0A8A7KGQ8"/>
<organism evidence="9 10">
    <name type="scientific">Iocasia fonsfrigidae</name>
    <dbReference type="NCBI Taxonomy" id="2682810"/>
    <lineage>
        <taxon>Bacteria</taxon>
        <taxon>Bacillati</taxon>
        <taxon>Bacillota</taxon>
        <taxon>Clostridia</taxon>
        <taxon>Halanaerobiales</taxon>
        <taxon>Halanaerobiaceae</taxon>
        <taxon>Iocasia</taxon>
    </lineage>
</organism>
<dbReference type="GO" id="GO:0015385">
    <property type="term" value="F:sodium:proton antiporter activity"/>
    <property type="evidence" value="ECO:0007669"/>
    <property type="project" value="TreeGrafter"/>
</dbReference>
<evidence type="ECO:0000256" key="7">
    <source>
        <dbReference type="ARBA" id="ARBA00023136"/>
    </source>
</evidence>
<keyword evidence="10" id="KW-1185">Reference proteome</keyword>
<keyword evidence="7 8" id="KW-0472">Membrane</keyword>
<accession>A0A8A7KGQ8</accession>
<comment type="subcellular location">
    <subcellularLocation>
        <location evidence="1">Cell membrane</location>
        <topology evidence="1">Multi-pass membrane protein</topology>
    </subcellularLocation>
</comment>
<evidence type="ECO:0000256" key="4">
    <source>
        <dbReference type="ARBA" id="ARBA00022475"/>
    </source>
</evidence>
<evidence type="ECO:0000256" key="2">
    <source>
        <dbReference type="ARBA" id="ARBA00009212"/>
    </source>
</evidence>
<dbReference type="Pfam" id="PF04066">
    <property type="entry name" value="MrpF_PhaF"/>
    <property type="match status" value="1"/>
</dbReference>
<dbReference type="PANTHER" id="PTHR34702:SF1">
    <property type="entry name" value="NA(+)_H(+) ANTIPORTER SUBUNIT F"/>
    <property type="match status" value="1"/>
</dbReference>
<feature type="transmembrane region" description="Helical" evidence="8">
    <location>
        <begin position="59"/>
        <end position="78"/>
    </location>
</feature>
<dbReference type="RefSeq" id="WP_230867318.1">
    <property type="nucleotide sequence ID" value="NZ_CP046640.1"/>
</dbReference>
<dbReference type="KEGG" id="ifn:GM661_13575"/>